<evidence type="ECO:0000256" key="1">
    <source>
        <dbReference type="SAM" id="SignalP"/>
    </source>
</evidence>
<evidence type="ECO:0000259" key="2">
    <source>
        <dbReference type="Pfam" id="PF12697"/>
    </source>
</evidence>
<keyword evidence="1" id="KW-0732">Signal</keyword>
<feature type="signal peptide" evidence="1">
    <location>
        <begin position="1"/>
        <end position="22"/>
    </location>
</feature>
<gene>
    <name evidence="3" type="ORF">PV06_01445</name>
</gene>
<evidence type="ECO:0000313" key="3">
    <source>
        <dbReference type="EMBL" id="KIW48887.1"/>
    </source>
</evidence>
<evidence type="ECO:0000313" key="4">
    <source>
        <dbReference type="Proteomes" id="UP000053342"/>
    </source>
</evidence>
<dbReference type="InterPro" id="IPR029058">
    <property type="entry name" value="AB_hydrolase_fold"/>
</dbReference>
<reference evidence="3 4" key="1">
    <citation type="submission" date="2015-01" db="EMBL/GenBank/DDBJ databases">
        <title>The Genome Sequence of Exophiala oligosperma CBS72588.</title>
        <authorList>
            <consortium name="The Broad Institute Genomics Platform"/>
            <person name="Cuomo C."/>
            <person name="de Hoog S."/>
            <person name="Gorbushina A."/>
            <person name="Stielow B."/>
            <person name="Teixiera M."/>
            <person name="Abouelleil A."/>
            <person name="Chapman S.B."/>
            <person name="Priest M."/>
            <person name="Young S.K."/>
            <person name="Wortman J."/>
            <person name="Nusbaum C."/>
            <person name="Birren B."/>
        </authorList>
    </citation>
    <scope>NUCLEOTIDE SEQUENCE [LARGE SCALE GENOMIC DNA]</scope>
    <source>
        <strain evidence="3 4">CBS 72588</strain>
    </source>
</reference>
<dbReference type="OrthoDB" id="190201at2759"/>
<dbReference type="InterPro" id="IPR000073">
    <property type="entry name" value="AB_hydrolase_1"/>
</dbReference>
<dbReference type="SUPFAM" id="SSF53474">
    <property type="entry name" value="alpha/beta-Hydrolases"/>
    <property type="match status" value="1"/>
</dbReference>
<dbReference type="RefSeq" id="XP_016269103.1">
    <property type="nucleotide sequence ID" value="XM_016402050.1"/>
</dbReference>
<sequence>MAGLLAAAILFLIDRHRSSVWASPVAHATTRGPSASSSVCKEFDVAIPASAPGARYDLRTVDTDLDAAAWAIESSAWSAPPGNELVLENITISGTYNIHGRLCAPSAGGGGVLQIASHGAHYDGRYWDADPPGHSYVDAALDAGYSILTYDRLSAGRSDHPDAYTGVQAPLELEILRELTTLARNGTLASMTGVGAAPNKTVHVGHSYGSFLTTAFIATYPELTEGAVITGFVLNRYLGSVGDAPWAVRRAPDRPPGYVLCEKVGIQNLFFAGDFTQAQLDLGDSLKQAVPVAEITSGYELLGATGPFKGPIHYMLAEKDFYICGGDCRGLYSVPQQYKIFPNASDIQIDLQPDTGHALPMHNNATAGFQVSFDFLAKHGL</sequence>
<dbReference type="Gene3D" id="3.40.50.1820">
    <property type="entry name" value="alpha/beta hydrolase"/>
    <property type="match status" value="1"/>
</dbReference>
<protein>
    <recommendedName>
        <fullName evidence="2">AB hydrolase-1 domain-containing protein</fullName>
    </recommendedName>
</protein>
<organism evidence="3 4">
    <name type="scientific">Exophiala oligosperma</name>
    <dbReference type="NCBI Taxonomy" id="215243"/>
    <lineage>
        <taxon>Eukaryota</taxon>
        <taxon>Fungi</taxon>
        <taxon>Dikarya</taxon>
        <taxon>Ascomycota</taxon>
        <taxon>Pezizomycotina</taxon>
        <taxon>Eurotiomycetes</taxon>
        <taxon>Chaetothyriomycetidae</taxon>
        <taxon>Chaetothyriales</taxon>
        <taxon>Herpotrichiellaceae</taxon>
        <taxon>Exophiala</taxon>
    </lineage>
</organism>
<feature type="chain" id="PRO_5002250596" description="AB hydrolase-1 domain-containing protein" evidence="1">
    <location>
        <begin position="23"/>
        <end position="381"/>
    </location>
</feature>
<dbReference type="Pfam" id="PF12697">
    <property type="entry name" value="Abhydrolase_6"/>
    <property type="match status" value="1"/>
</dbReference>
<keyword evidence="4" id="KW-1185">Reference proteome</keyword>
<accession>A0A0D2CG65</accession>
<dbReference type="HOGENOM" id="CLU_034763_1_0_1"/>
<proteinExistence type="predicted"/>
<dbReference type="EMBL" id="KN847332">
    <property type="protein sequence ID" value="KIW48887.1"/>
    <property type="molecule type" value="Genomic_DNA"/>
</dbReference>
<dbReference type="GeneID" id="27353519"/>
<name>A0A0D2CG65_9EURO</name>
<feature type="domain" description="AB hydrolase-1" evidence="2">
    <location>
        <begin position="118"/>
        <end position="362"/>
    </location>
</feature>
<dbReference type="AlphaFoldDB" id="A0A0D2CG65"/>
<dbReference type="Proteomes" id="UP000053342">
    <property type="component" value="Unassembled WGS sequence"/>
</dbReference>
<dbReference type="VEuPathDB" id="FungiDB:PV06_01445"/>